<keyword evidence="1" id="KW-0472">Membrane</keyword>
<evidence type="ECO:0000313" key="3">
    <source>
        <dbReference type="EMBL" id="QYS89667.1"/>
    </source>
</evidence>
<accession>A0A8G0KWB3</accession>
<feature type="transmembrane region" description="Helical" evidence="1">
    <location>
        <begin position="200"/>
        <end position="221"/>
    </location>
</feature>
<dbReference type="InterPro" id="IPR013785">
    <property type="entry name" value="Aldolase_TIM"/>
</dbReference>
<feature type="transmembrane region" description="Helical" evidence="1">
    <location>
        <begin position="134"/>
        <end position="153"/>
    </location>
</feature>
<feature type="transmembrane region" description="Helical" evidence="1">
    <location>
        <begin position="305"/>
        <end position="326"/>
    </location>
</feature>
<reference evidence="3" key="1">
    <citation type="submission" date="2020-12" db="EMBL/GenBank/DDBJ databases">
        <title>Genome sequencing of genetic groups of Flavobacterium columnare.</title>
        <authorList>
            <person name="Waldbieser G.C."/>
            <person name="Griffin M.J."/>
            <person name="LaFrentz B.R."/>
        </authorList>
    </citation>
    <scope>NUCLEOTIDE SEQUENCE</scope>
    <source>
        <strain evidence="3">90-106</strain>
    </source>
</reference>
<sequence>MMEEEVKNDKVEQLVFLVQKRVGKPMSVNVTQAIIESFGIREIDVQNDYGFSSISNLSQIVYKKILERYSNKIPLEKSNIMSIKLTKEDIKDFFKDYLIGIFYVFPIFFQVFCVVVFGYSLWVYSDFNILQSTSVVIGVITSLVLTGGVVTVISKQISFYWNHKNNKMVFQTTVYLIKFGLKLLFFVNAVFVLLSFLLEFFAFQMAILSGIYSLFIGSMLLMIAPLYVFKERIIIPVVIIVGSAFSLGLKVFTPLYIYFTHWIGLGFVVLILWLYLVRFFKKHNAYDPSYTVKDVKREFVVYNNYVYFFYGMLFFLYVFLDRIIAWSVHEKERFLYFIFFEKDYEIGMDIALLTYLLVAGVFEFGIVRFAKLLDRLQSEVTLSSIQNYGKGFIDNYLGNFLLLLITSGVAFIIELFILYSPHGYDAFFEIKLNSINRQVCIIGSLGYFFFSCSVLNVLHFFTLGQPQIPLKSILYSFVINLVFGLFFSRFFSYDLSVVGFLVGNVFFMLFTSYHLYKFFKKWIIIIMRHFKLIMLFLCFSLNSHSKIKFLVCYGKFDVTKVSGYDLLIVESAHFTYNEVSYLKRNNKKVVAYISLGEINEDARDYKLLRSVVSEKNTDWNSYYLDIGSSKIQKVLKSRIQNIFYMGYDGLFLDNIDNFTEHGVQYNLQDDLVAFVRAIKKEYPNKVLVQNAGLDLVKLLHGQVDYVLIESIYTDYDFKEKRYLIRNNESFSERLGNLKKAMNKYKIKPLLLEYAVDETQIKQIRKRIKTENITYSISEISLQKIKD</sequence>
<feature type="transmembrane region" description="Helical" evidence="1">
    <location>
        <begin position="97"/>
        <end position="122"/>
    </location>
</feature>
<dbReference type="Pfam" id="PF03537">
    <property type="entry name" value="Glyco_hydro_114"/>
    <property type="match status" value="1"/>
</dbReference>
<feature type="domain" description="Glycoside-hydrolase family GH114 TIM-barrel" evidence="2">
    <location>
        <begin position="560"/>
        <end position="780"/>
    </location>
</feature>
<dbReference type="KEGG" id="fdv:JJC05_05285"/>
<proteinExistence type="predicted"/>
<dbReference type="PANTHER" id="PTHR35882:SF2">
    <property type="entry name" value="PELA"/>
    <property type="match status" value="1"/>
</dbReference>
<dbReference type="SUPFAM" id="SSF51445">
    <property type="entry name" value="(Trans)glycosidases"/>
    <property type="match status" value="1"/>
</dbReference>
<feature type="transmembrane region" description="Helical" evidence="1">
    <location>
        <begin position="174"/>
        <end position="194"/>
    </location>
</feature>
<evidence type="ECO:0000256" key="1">
    <source>
        <dbReference type="SAM" id="Phobius"/>
    </source>
</evidence>
<organism evidence="3">
    <name type="scientific">Flavobacterium columnare</name>
    <dbReference type="NCBI Taxonomy" id="996"/>
    <lineage>
        <taxon>Bacteria</taxon>
        <taxon>Pseudomonadati</taxon>
        <taxon>Bacteroidota</taxon>
        <taxon>Flavobacteriia</taxon>
        <taxon>Flavobacteriales</taxon>
        <taxon>Flavobacteriaceae</taxon>
        <taxon>Flavobacterium</taxon>
    </lineage>
</organism>
<dbReference type="Proteomes" id="UP000824721">
    <property type="component" value="Chromosome"/>
</dbReference>
<feature type="transmembrane region" description="Helical" evidence="1">
    <location>
        <begin position="400"/>
        <end position="421"/>
    </location>
</feature>
<gene>
    <name evidence="3" type="ORF">JJC05_05285</name>
</gene>
<dbReference type="InterPro" id="IPR004352">
    <property type="entry name" value="GH114_TIM-barrel"/>
</dbReference>
<keyword evidence="1" id="KW-1133">Transmembrane helix</keyword>
<evidence type="ECO:0000259" key="2">
    <source>
        <dbReference type="Pfam" id="PF03537"/>
    </source>
</evidence>
<feature type="transmembrane region" description="Helical" evidence="1">
    <location>
        <begin position="346"/>
        <end position="367"/>
    </location>
</feature>
<feature type="transmembrane region" description="Helical" evidence="1">
    <location>
        <begin position="441"/>
        <end position="461"/>
    </location>
</feature>
<dbReference type="InterPro" id="IPR017853">
    <property type="entry name" value="GH"/>
</dbReference>
<feature type="transmembrane region" description="Helical" evidence="1">
    <location>
        <begin position="255"/>
        <end position="276"/>
    </location>
</feature>
<dbReference type="AlphaFoldDB" id="A0A8G0KWB3"/>
<keyword evidence="1" id="KW-0812">Transmembrane</keyword>
<feature type="transmembrane region" description="Helical" evidence="1">
    <location>
        <begin position="497"/>
        <end position="516"/>
    </location>
</feature>
<feature type="transmembrane region" description="Helical" evidence="1">
    <location>
        <begin position="473"/>
        <end position="491"/>
    </location>
</feature>
<protein>
    <submittedName>
        <fullName evidence="3">Endo alpha-1,4 polygalactosaminidase</fullName>
    </submittedName>
</protein>
<dbReference type="EMBL" id="CP067378">
    <property type="protein sequence ID" value="QYS89667.1"/>
    <property type="molecule type" value="Genomic_DNA"/>
</dbReference>
<dbReference type="PANTHER" id="PTHR35882">
    <property type="entry name" value="PELA"/>
    <property type="match status" value="1"/>
</dbReference>
<name>A0A8G0KWB3_9FLAO</name>
<feature type="transmembrane region" description="Helical" evidence="1">
    <location>
        <begin position="233"/>
        <end position="249"/>
    </location>
</feature>
<dbReference type="Gene3D" id="3.20.20.70">
    <property type="entry name" value="Aldolase class I"/>
    <property type="match status" value="1"/>
</dbReference>